<keyword evidence="3" id="KW-1185">Reference proteome</keyword>
<accession>A0A411HB77</accession>
<feature type="compositionally biased region" description="Basic residues" evidence="1">
    <location>
        <begin position="405"/>
        <end position="433"/>
    </location>
</feature>
<feature type="compositionally biased region" description="Low complexity" evidence="1">
    <location>
        <begin position="282"/>
        <end position="291"/>
    </location>
</feature>
<name>A0A411HB77_9VIRU</name>
<sequence length="1042" mass="119289">MEVPDDASVFSGGGFIGVLKRIPEEDWVVVGSKRCSGRQRLNRLIELSKKYMTDTDYYMYEDFIKKVSSAIREEEIFINVKSSKDLLFKYLTLYDSVSFKCRICEKQKPHSSMYGLMIHIKNAHSKHIEDTYSDLNDDSAYSIYKNAFGPINFKNKKTITPEELSKILESSRGVPVTPAPVPNQNDLFLQAHEEIFDKDSVISDNFIEYLSNDNSSNQEILTTPDELLRAIATIPLLSPPLSPMSMSSQASYSGDYGLPPTPDVHHQQEEADGDNIKKVPIGEESGSSSSSDDSDDDCPKTPQGPLETINEKDIEMEYEKIPLNKPEEKIKTTEYRNTDRTPSISKKNLKMKRSSDSEVSTTTTKRAKLEDSKVAALDVINTEYNIIESDSSSDESIIDREPATRKKKLVSKKKPQAAKSKKTVVKKQTKRIANKSPRPITTSRKIPKANKKSTKQRDEVNTYWATEFVKLLEEGAQDKKLDMQQLNGREDVLDIIQNSINISTSQRKLVKNNNAKIIKDYIAKECNVKTSLDVRDNLAFVSNTKVTADYYNKKTNKTNNPYRASGLVRQLKTFVKFYQDKTNSEVKSEVNDWINTQCENASDIGAWKENIKSLGKIEKATAFSTSLKKLIKKHSQVPEVLPLLKTLSTLKLTETKNGLQYTTSKTDQPKVIKNLINQLIKGSLSNIKQIMSEDDAVKYTDWFGELKSYKGDVSICNNMKWFLNNLVHVFKGYANPMNPFSKISKSDIEKIVNSFASYLMCTDQKIIDEIPTIFTQGFFQNLTIFTMKYIYNIYDRILKLYKLNPATCQQASDFHVGIFHDNNSIKNKCGGGIPQDFSEVYNQYMKNQTTKKGSQINYMGIDRISICLFQMKLISSNLNIHCMDDLIPLLEAENWEVFELIESKCNALVYNQIRSMLYEFLFDLCLNIIKDRCDKSQIFEKKITWDFFKNVLFNSRYYKYPNIVVDVLFDFPTMVFNDNGEAVDAKDPHNCYIYDDSPDAWHKVASRYHNVLFKELYRSVIEDETDDDDDDDLHPNDGILED</sequence>
<dbReference type="EMBL" id="MK439999">
    <property type="protein sequence ID" value="QBB28623.1"/>
    <property type="molecule type" value="Genomic_DNA"/>
</dbReference>
<organism evidence="2 3">
    <name type="scientific">Homarus gammarus nudivirus</name>
    <dbReference type="NCBI Taxonomy" id="2509616"/>
    <lineage>
        <taxon>Viruses</taxon>
        <taxon>Viruses incertae sedis</taxon>
        <taxon>Naldaviricetes</taxon>
        <taxon>Lefavirales</taxon>
        <taxon>Nudiviridae</taxon>
        <taxon>Gammanudivirus</taxon>
        <taxon>Gammanudivirus hogammari</taxon>
    </lineage>
</organism>
<feature type="compositionally biased region" description="Basic and acidic residues" evidence="1">
    <location>
        <begin position="263"/>
        <end position="281"/>
    </location>
</feature>
<feature type="compositionally biased region" description="Basic residues" evidence="1">
    <location>
        <begin position="445"/>
        <end position="454"/>
    </location>
</feature>
<evidence type="ECO:0000256" key="1">
    <source>
        <dbReference type="SAM" id="MobiDB-lite"/>
    </source>
</evidence>
<reference evidence="2" key="1">
    <citation type="journal article" date="2019" name="Sci. Rep.">
        <title>The first clawed lobster virus Homarus gammarus nudivirus (HgNV n. sp.) expands the diversity of the Nudiviridae.</title>
        <authorList>
            <person name="Holt C.C."/>
            <person name="Stone M."/>
            <person name="Bass D."/>
            <person name="Bateman K.S."/>
            <person name="van Aerle R."/>
            <person name="Daniels C.L."/>
            <person name="van der Giezen M."/>
            <person name="Ross S.H."/>
            <person name="Hooper C."/>
            <person name="Stentiford G.D."/>
        </authorList>
    </citation>
    <scope>NUCLEOTIDE SEQUENCE</scope>
    <source>
        <strain evidence="2">52S104HLG2</strain>
    </source>
</reference>
<evidence type="ECO:0000313" key="2">
    <source>
        <dbReference type="EMBL" id="QBB28623.1"/>
    </source>
</evidence>
<proteinExistence type="predicted"/>
<evidence type="ECO:0000313" key="3">
    <source>
        <dbReference type="Proteomes" id="UP000682645"/>
    </source>
</evidence>
<dbReference type="Proteomes" id="UP000682645">
    <property type="component" value="Segment"/>
</dbReference>
<feature type="region of interest" description="Disordered" evidence="1">
    <location>
        <begin position="390"/>
        <end position="457"/>
    </location>
</feature>
<feature type="region of interest" description="Disordered" evidence="1">
    <location>
        <begin position="335"/>
        <end position="365"/>
    </location>
</feature>
<protein>
    <submittedName>
        <fullName evidence="2">Uncharacterized protein</fullName>
    </submittedName>
</protein>
<feature type="region of interest" description="Disordered" evidence="1">
    <location>
        <begin position="238"/>
        <end position="315"/>
    </location>
</feature>
<gene>
    <name evidence="2" type="ORF">HgNV_018</name>
</gene>